<evidence type="ECO:0000256" key="1">
    <source>
        <dbReference type="SAM" id="Phobius"/>
    </source>
</evidence>
<feature type="transmembrane region" description="Helical" evidence="1">
    <location>
        <begin position="28"/>
        <end position="53"/>
    </location>
</feature>
<proteinExistence type="predicted"/>
<dbReference type="PANTHER" id="PTHR40465:SF1">
    <property type="entry name" value="DUF6534 DOMAIN-CONTAINING PROTEIN"/>
    <property type="match status" value="1"/>
</dbReference>
<dbReference type="KEGG" id="gtr:GLOTRDRAFT_81473"/>
<organism evidence="3 4">
    <name type="scientific">Gloeophyllum trabeum (strain ATCC 11539 / FP-39264 / Madison 617)</name>
    <name type="common">Brown rot fungus</name>
    <dbReference type="NCBI Taxonomy" id="670483"/>
    <lineage>
        <taxon>Eukaryota</taxon>
        <taxon>Fungi</taxon>
        <taxon>Dikarya</taxon>
        <taxon>Basidiomycota</taxon>
        <taxon>Agaricomycotina</taxon>
        <taxon>Agaricomycetes</taxon>
        <taxon>Gloeophyllales</taxon>
        <taxon>Gloeophyllaceae</taxon>
        <taxon>Gloeophyllum</taxon>
    </lineage>
</organism>
<accession>S7PV32</accession>
<dbReference type="EMBL" id="KB469311">
    <property type="protein sequence ID" value="EPQ51363.1"/>
    <property type="molecule type" value="Genomic_DNA"/>
</dbReference>
<feature type="transmembrane region" description="Helical" evidence="1">
    <location>
        <begin position="136"/>
        <end position="155"/>
    </location>
</feature>
<keyword evidence="1" id="KW-0812">Transmembrane</keyword>
<keyword evidence="1" id="KW-1133">Transmembrane helix</keyword>
<dbReference type="Proteomes" id="UP000030669">
    <property type="component" value="Unassembled WGS sequence"/>
</dbReference>
<feature type="transmembrane region" description="Helical" evidence="1">
    <location>
        <begin position="175"/>
        <end position="197"/>
    </location>
</feature>
<sequence length="361" mass="39814">MSQANTTVPSTPGGPLVPMPVLHFDNSLGAMLVGGLVSFALYGITFTQTYIYYERRHNDRPFIKLLVLALWLLDTFDTALIGHILYHYMVTNFANPLGMQSPVWSLLIHVLVTSVSDFIVRIMFSRRILKLSGSFVLTGAVVAISFVDLICGLIITGKAFGIHTYEGLDSISHLFYINFAAGTLGDLYVALVLCYFLHSSRTGFQRTDSLINILIIYTVNTGLITALDAAAGMITYIVMPDNFIFIAFYLNLSKFYVNSYLASLNARDIIREKSSGNIVSIQLSRLTNSLRTADIETGASSSPTTLVEAKRSASQRRLDEVNITVETIVDRSDGKERAYFGKYVKTNVCSSSLIGTLDGCR</sequence>
<dbReference type="OrthoDB" id="3214861at2759"/>
<evidence type="ECO:0000259" key="2">
    <source>
        <dbReference type="Pfam" id="PF20152"/>
    </source>
</evidence>
<dbReference type="eggNOG" id="ENOG502SMJ3">
    <property type="taxonomic scope" value="Eukaryota"/>
</dbReference>
<dbReference type="AlphaFoldDB" id="S7PV32"/>
<dbReference type="InterPro" id="IPR045339">
    <property type="entry name" value="DUF6534"/>
</dbReference>
<feature type="transmembrane region" description="Helical" evidence="1">
    <location>
        <begin position="65"/>
        <end position="86"/>
    </location>
</feature>
<reference evidence="3 4" key="1">
    <citation type="journal article" date="2012" name="Science">
        <title>The Paleozoic origin of enzymatic lignin decomposition reconstructed from 31 fungal genomes.</title>
        <authorList>
            <person name="Floudas D."/>
            <person name="Binder M."/>
            <person name="Riley R."/>
            <person name="Barry K."/>
            <person name="Blanchette R.A."/>
            <person name="Henrissat B."/>
            <person name="Martinez A.T."/>
            <person name="Otillar R."/>
            <person name="Spatafora J.W."/>
            <person name="Yadav J.S."/>
            <person name="Aerts A."/>
            <person name="Benoit I."/>
            <person name="Boyd A."/>
            <person name="Carlson A."/>
            <person name="Copeland A."/>
            <person name="Coutinho P.M."/>
            <person name="de Vries R.P."/>
            <person name="Ferreira P."/>
            <person name="Findley K."/>
            <person name="Foster B."/>
            <person name="Gaskell J."/>
            <person name="Glotzer D."/>
            <person name="Gorecki P."/>
            <person name="Heitman J."/>
            <person name="Hesse C."/>
            <person name="Hori C."/>
            <person name="Igarashi K."/>
            <person name="Jurgens J.A."/>
            <person name="Kallen N."/>
            <person name="Kersten P."/>
            <person name="Kohler A."/>
            <person name="Kuees U."/>
            <person name="Kumar T.K.A."/>
            <person name="Kuo A."/>
            <person name="LaButti K."/>
            <person name="Larrondo L.F."/>
            <person name="Lindquist E."/>
            <person name="Ling A."/>
            <person name="Lombard V."/>
            <person name="Lucas S."/>
            <person name="Lundell T."/>
            <person name="Martin R."/>
            <person name="McLaughlin D.J."/>
            <person name="Morgenstern I."/>
            <person name="Morin E."/>
            <person name="Murat C."/>
            <person name="Nagy L.G."/>
            <person name="Nolan M."/>
            <person name="Ohm R.A."/>
            <person name="Patyshakuliyeva A."/>
            <person name="Rokas A."/>
            <person name="Ruiz-Duenas F.J."/>
            <person name="Sabat G."/>
            <person name="Salamov A."/>
            <person name="Samejima M."/>
            <person name="Schmutz J."/>
            <person name="Slot J.C."/>
            <person name="St John F."/>
            <person name="Stenlid J."/>
            <person name="Sun H."/>
            <person name="Sun S."/>
            <person name="Syed K."/>
            <person name="Tsang A."/>
            <person name="Wiebenga A."/>
            <person name="Young D."/>
            <person name="Pisabarro A."/>
            <person name="Eastwood D.C."/>
            <person name="Martin F."/>
            <person name="Cullen D."/>
            <person name="Grigoriev I.V."/>
            <person name="Hibbett D.S."/>
        </authorList>
    </citation>
    <scope>NUCLEOTIDE SEQUENCE [LARGE SCALE GENOMIC DNA]</scope>
    <source>
        <strain evidence="3 4">ATCC 11539</strain>
    </source>
</reference>
<protein>
    <recommendedName>
        <fullName evidence="2">DUF6534 domain-containing protein</fullName>
    </recommendedName>
</protein>
<dbReference type="Pfam" id="PF20152">
    <property type="entry name" value="DUF6534"/>
    <property type="match status" value="1"/>
</dbReference>
<evidence type="ECO:0000313" key="3">
    <source>
        <dbReference type="EMBL" id="EPQ51363.1"/>
    </source>
</evidence>
<dbReference type="HOGENOM" id="CLU_046025_5_4_1"/>
<dbReference type="OMA" id="YIVMPNN"/>
<name>S7PV32_GLOTA</name>
<dbReference type="PANTHER" id="PTHR40465">
    <property type="entry name" value="CHROMOSOME 1, WHOLE GENOME SHOTGUN SEQUENCE"/>
    <property type="match status" value="1"/>
</dbReference>
<dbReference type="GeneID" id="19309076"/>
<feature type="transmembrane region" description="Helical" evidence="1">
    <location>
        <begin position="209"/>
        <end position="227"/>
    </location>
</feature>
<keyword evidence="1" id="KW-0472">Membrane</keyword>
<gene>
    <name evidence="3" type="ORF">GLOTRDRAFT_81473</name>
</gene>
<dbReference type="RefSeq" id="XP_007870328.1">
    <property type="nucleotide sequence ID" value="XM_007872137.1"/>
</dbReference>
<feature type="domain" description="DUF6534" evidence="2">
    <location>
        <begin position="183"/>
        <end position="268"/>
    </location>
</feature>
<keyword evidence="4" id="KW-1185">Reference proteome</keyword>
<evidence type="ECO:0000313" key="4">
    <source>
        <dbReference type="Proteomes" id="UP000030669"/>
    </source>
</evidence>
<feature type="transmembrane region" description="Helical" evidence="1">
    <location>
        <begin position="106"/>
        <end position="124"/>
    </location>
</feature>